<keyword evidence="1" id="KW-1133">Transmembrane helix</keyword>
<organism evidence="2 3">
    <name type="scientific">Algoriphagus jejuensis</name>
    <dbReference type="NCBI Taxonomy" id="419934"/>
    <lineage>
        <taxon>Bacteria</taxon>
        <taxon>Pseudomonadati</taxon>
        <taxon>Bacteroidota</taxon>
        <taxon>Cytophagia</taxon>
        <taxon>Cytophagales</taxon>
        <taxon>Cyclobacteriaceae</taxon>
        <taxon>Algoriphagus</taxon>
    </lineage>
</organism>
<keyword evidence="1" id="KW-0472">Membrane</keyword>
<evidence type="ECO:0008006" key="4">
    <source>
        <dbReference type="Google" id="ProtNLM"/>
    </source>
</evidence>
<gene>
    <name evidence="2" type="ORF">GCM10009119_33280</name>
</gene>
<feature type="transmembrane region" description="Helical" evidence="1">
    <location>
        <begin position="12"/>
        <end position="31"/>
    </location>
</feature>
<feature type="transmembrane region" description="Helical" evidence="1">
    <location>
        <begin position="43"/>
        <end position="61"/>
    </location>
</feature>
<accession>A0ABN1N3G8</accession>
<reference evidence="2 3" key="1">
    <citation type="journal article" date="2019" name="Int. J. Syst. Evol. Microbiol.">
        <title>The Global Catalogue of Microorganisms (GCM) 10K type strain sequencing project: providing services to taxonomists for standard genome sequencing and annotation.</title>
        <authorList>
            <consortium name="The Broad Institute Genomics Platform"/>
            <consortium name="The Broad Institute Genome Sequencing Center for Infectious Disease"/>
            <person name="Wu L."/>
            <person name="Ma J."/>
        </authorList>
    </citation>
    <scope>NUCLEOTIDE SEQUENCE [LARGE SCALE GENOMIC DNA]</scope>
    <source>
        <strain evidence="2 3">JCM 16112</strain>
    </source>
</reference>
<dbReference type="Proteomes" id="UP001500469">
    <property type="component" value="Unassembled WGS sequence"/>
</dbReference>
<evidence type="ECO:0000313" key="2">
    <source>
        <dbReference type="EMBL" id="GAA0880358.1"/>
    </source>
</evidence>
<evidence type="ECO:0000256" key="1">
    <source>
        <dbReference type="SAM" id="Phobius"/>
    </source>
</evidence>
<comment type="caution">
    <text evidence="2">The sequence shown here is derived from an EMBL/GenBank/DDBJ whole genome shotgun (WGS) entry which is preliminary data.</text>
</comment>
<feature type="transmembrane region" description="Helical" evidence="1">
    <location>
        <begin position="513"/>
        <end position="531"/>
    </location>
</feature>
<evidence type="ECO:0000313" key="3">
    <source>
        <dbReference type="Proteomes" id="UP001500469"/>
    </source>
</evidence>
<keyword evidence="1" id="KW-0812">Transmembrane</keyword>
<dbReference type="RefSeq" id="WP_343853678.1">
    <property type="nucleotide sequence ID" value="NZ_BAAAFI010000043.1"/>
</dbReference>
<name>A0ABN1N3G8_9BACT</name>
<protein>
    <recommendedName>
        <fullName evidence="4">Aerotolerance regulator N-terminal domain-containing protein</fullName>
    </recommendedName>
</protein>
<sequence length="536" mass="60285">MIFHYQPLVSWPFFFGILAILWLIGMASFYFQWKKRTKAGRIVLRMLFFFGFVTCLSLLVLRPQRKLAPQERQILVYEDGLDKATVDFWKDTLKTRRTVALSKYKPGMEKVILLGDNFDRAALYPLKDLDFQWILPERQGGIRALSWKGFLRKGEVQRLAFEVFSEKEKSTLAVSGAKHDSTSLKKGWNTGLLEFYPSGLGQAEFPLTLDKDTLVSVRFFIGAASPKKYHFQLGFPGAETRMLESWLREKGETVSEEIKLSRETVLQSGNSANTLQVLLVDPAQLGLRSVQDAVKSGNAALIVVNVAQPVETAKNLNRLFGTDFQVEQSTQNESRTLKNVMEALPYFFAERAGQKLLQERSIAIQYAGSSPVAMSLVSASYPLALQGKTGEYDLIWGELFGLLEPDESHAWRMEAPLLTGFSKELQLMADSLPEQLAWEADTLTWSRSPVNPYLVSGSLQVEDSTWVRLDSGFSVFAYGKDDLPSLQAAALIHEIQQSATQNPTGESKLGNPISPWIWMVGMLLFLGLLWLEPKLS</sequence>
<dbReference type="EMBL" id="BAAAFI010000043">
    <property type="protein sequence ID" value="GAA0880358.1"/>
    <property type="molecule type" value="Genomic_DNA"/>
</dbReference>
<keyword evidence="3" id="KW-1185">Reference proteome</keyword>
<proteinExistence type="predicted"/>